<feature type="compositionally biased region" description="Gly residues" evidence="1">
    <location>
        <begin position="76"/>
        <end position="86"/>
    </location>
</feature>
<protein>
    <submittedName>
        <fullName evidence="2">Uncharacterized protein</fullName>
    </submittedName>
</protein>
<comment type="caution">
    <text evidence="2">The sequence shown here is derived from an EMBL/GenBank/DDBJ whole genome shotgun (WGS) entry which is preliminary data.</text>
</comment>
<dbReference type="EMBL" id="BPLR01011043">
    <property type="protein sequence ID" value="GIY43838.1"/>
    <property type="molecule type" value="Genomic_DNA"/>
</dbReference>
<feature type="region of interest" description="Disordered" evidence="1">
    <location>
        <begin position="22"/>
        <end position="111"/>
    </location>
</feature>
<sequence>MHLYSTTKLEEVFLATLTESTTPLTRMPRDLSKASLIPSNKRDTSAEEMGVIRTQEEDPKKTSQSNSKFLPRSGRKGGVGGDGGSSITGLVFAATGEDQPHSEIDSLEERS</sequence>
<accession>A0AAV4TB10</accession>
<dbReference type="AlphaFoldDB" id="A0AAV4TB10"/>
<evidence type="ECO:0000313" key="3">
    <source>
        <dbReference type="Proteomes" id="UP001054945"/>
    </source>
</evidence>
<dbReference type="Proteomes" id="UP001054945">
    <property type="component" value="Unassembled WGS sequence"/>
</dbReference>
<evidence type="ECO:0000313" key="2">
    <source>
        <dbReference type="EMBL" id="GIY43838.1"/>
    </source>
</evidence>
<reference evidence="2 3" key="1">
    <citation type="submission" date="2021-06" db="EMBL/GenBank/DDBJ databases">
        <title>Caerostris extrusa draft genome.</title>
        <authorList>
            <person name="Kono N."/>
            <person name="Arakawa K."/>
        </authorList>
    </citation>
    <scope>NUCLEOTIDE SEQUENCE [LARGE SCALE GENOMIC DNA]</scope>
</reference>
<proteinExistence type="predicted"/>
<name>A0AAV4TB10_CAEEX</name>
<feature type="compositionally biased region" description="Basic and acidic residues" evidence="1">
    <location>
        <begin position="98"/>
        <end position="111"/>
    </location>
</feature>
<evidence type="ECO:0000256" key="1">
    <source>
        <dbReference type="SAM" id="MobiDB-lite"/>
    </source>
</evidence>
<organism evidence="2 3">
    <name type="scientific">Caerostris extrusa</name>
    <name type="common">Bark spider</name>
    <name type="synonym">Caerostris bankana</name>
    <dbReference type="NCBI Taxonomy" id="172846"/>
    <lineage>
        <taxon>Eukaryota</taxon>
        <taxon>Metazoa</taxon>
        <taxon>Ecdysozoa</taxon>
        <taxon>Arthropoda</taxon>
        <taxon>Chelicerata</taxon>
        <taxon>Arachnida</taxon>
        <taxon>Araneae</taxon>
        <taxon>Araneomorphae</taxon>
        <taxon>Entelegynae</taxon>
        <taxon>Araneoidea</taxon>
        <taxon>Araneidae</taxon>
        <taxon>Caerostris</taxon>
    </lineage>
</organism>
<gene>
    <name evidence="2" type="ORF">CEXT_69551</name>
</gene>
<keyword evidence="3" id="KW-1185">Reference proteome</keyword>